<dbReference type="EMBL" id="KB467831">
    <property type="protein sequence ID" value="PCH32977.1"/>
    <property type="molecule type" value="Genomic_DNA"/>
</dbReference>
<sequence length="411" mass="45268">MFPSLHTLELHYPTKNSTGAHQMFYMSELCALLSRAPNLSDVSLNVAVPLVDVHVHESPTILDAHSTSSPYHSRRSPHVVKTLVLPRLHRLDWNLAPPKDAWLLFKFIDPRSLRLLEICLNRSGVRWPQLDLDMAPGDIPVVQFSQLEELRLECVDTEGLSTSLKKMNFPALQKLSISFLPPAAVGPKSTHLPRHESIFREPRFPNLTHLSLSRFSLDKDNVKMMLRYLQALTHLTLDSCPGAGPVVCSLSGGACANSHVSSTRTWSCPRLQHLRLVRCPDVRFRCLSGMVHSRKVCSSDDAGGSVVLLGKGRQFDVATSRVVKPLKKTAMSHSGSAPSTPYGKGHNSVMSAAGTSASPNGSLLSEWNPYAILKPSCLVTIYIASCPRISEAEAMSLKSTNWGVSDVTYYQ</sequence>
<organism evidence="2 3">
    <name type="scientific">Wolfiporia cocos (strain MD-104)</name>
    <name type="common">Brown rot fungus</name>
    <dbReference type="NCBI Taxonomy" id="742152"/>
    <lineage>
        <taxon>Eukaryota</taxon>
        <taxon>Fungi</taxon>
        <taxon>Dikarya</taxon>
        <taxon>Basidiomycota</taxon>
        <taxon>Agaricomycotina</taxon>
        <taxon>Agaricomycetes</taxon>
        <taxon>Polyporales</taxon>
        <taxon>Phaeolaceae</taxon>
        <taxon>Wolfiporia</taxon>
    </lineage>
</organism>
<dbReference type="Proteomes" id="UP000218811">
    <property type="component" value="Unassembled WGS sequence"/>
</dbReference>
<evidence type="ECO:0000313" key="2">
    <source>
        <dbReference type="EMBL" id="PCH32977.1"/>
    </source>
</evidence>
<feature type="region of interest" description="Disordered" evidence="1">
    <location>
        <begin position="328"/>
        <end position="353"/>
    </location>
</feature>
<dbReference type="AlphaFoldDB" id="A0A2H3JAL1"/>
<keyword evidence="3" id="KW-1185">Reference proteome</keyword>
<gene>
    <name evidence="2" type="ORF">WOLCODRAFT_147085</name>
</gene>
<evidence type="ECO:0000256" key="1">
    <source>
        <dbReference type="SAM" id="MobiDB-lite"/>
    </source>
</evidence>
<dbReference type="STRING" id="742152.A0A2H3JAL1"/>
<protein>
    <submittedName>
        <fullName evidence="2">Uncharacterized protein</fullName>
    </submittedName>
</protein>
<accession>A0A2H3JAL1</accession>
<name>A0A2H3JAL1_WOLCO</name>
<dbReference type="Gene3D" id="3.80.10.10">
    <property type="entry name" value="Ribonuclease Inhibitor"/>
    <property type="match status" value="1"/>
</dbReference>
<dbReference type="SUPFAM" id="SSF52047">
    <property type="entry name" value="RNI-like"/>
    <property type="match status" value="1"/>
</dbReference>
<evidence type="ECO:0000313" key="3">
    <source>
        <dbReference type="Proteomes" id="UP000218811"/>
    </source>
</evidence>
<proteinExistence type="predicted"/>
<dbReference type="InterPro" id="IPR032675">
    <property type="entry name" value="LRR_dom_sf"/>
</dbReference>
<dbReference type="OMA" id="GACANSH"/>
<dbReference type="OrthoDB" id="3027018at2759"/>
<reference evidence="2 3" key="1">
    <citation type="journal article" date="2012" name="Science">
        <title>The Paleozoic origin of enzymatic lignin decomposition reconstructed from 31 fungal genomes.</title>
        <authorList>
            <person name="Floudas D."/>
            <person name="Binder M."/>
            <person name="Riley R."/>
            <person name="Barry K."/>
            <person name="Blanchette R.A."/>
            <person name="Henrissat B."/>
            <person name="Martinez A.T."/>
            <person name="Otillar R."/>
            <person name="Spatafora J.W."/>
            <person name="Yadav J.S."/>
            <person name="Aerts A."/>
            <person name="Benoit I."/>
            <person name="Boyd A."/>
            <person name="Carlson A."/>
            <person name="Copeland A."/>
            <person name="Coutinho P.M."/>
            <person name="de Vries R.P."/>
            <person name="Ferreira P."/>
            <person name="Findley K."/>
            <person name="Foster B."/>
            <person name="Gaskell J."/>
            <person name="Glotzer D."/>
            <person name="Gorecki P."/>
            <person name="Heitman J."/>
            <person name="Hesse C."/>
            <person name="Hori C."/>
            <person name="Igarashi K."/>
            <person name="Jurgens J.A."/>
            <person name="Kallen N."/>
            <person name="Kersten P."/>
            <person name="Kohler A."/>
            <person name="Kuees U."/>
            <person name="Kumar T.K.A."/>
            <person name="Kuo A."/>
            <person name="LaButti K."/>
            <person name="Larrondo L.F."/>
            <person name="Lindquist E."/>
            <person name="Ling A."/>
            <person name="Lombard V."/>
            <person name="Lucas S."/>
            <person name="Lundell T."/>
            <person name="Martin R."/>
            <person name="McLaughlin D.J."/>
            <person name="Morgenstern I."/>
            <person name="Morin E."/>
            <person name="Murat C."/>
            <person name="Nagy L.G."/>
            <person name="Nolan M."/>
            <person name="Ohm R.A."/>
            <person name="Patyshakuliyeva A."/>
            <person name="Rokas A."/>
            <person name="Ruiz-Duenas F.J."/>
            <person name="Sabat G."/>
            <person name="Salamov A."/>
            <person name="Samejima M."/>
            <person name="Schmutz J."/>
            <person name="Slot J.C."/>
            <person name="St John F."/>
            <person name="Stenlid J."/>
            <person name="Sun H."/>
            <person name="Sun S."/>
            <person name="Syed K."/>
            <person name="Tsang A."/>
            <person name="Wiebenga A."/>
            <person name="Young D."/>
            <person name="Pisabarro A."/>
            <person name="Eastwood D.C."/>
            <person name="Martin F."/>
            <person name="Cullen D."/>
            <person name="Grigoriev I.V."/>
            <person name="Hibbett D.S."/>
        </authorList>
    </citation>
    <scope>NUCLEOTIDE SEQUENCE [LARGE SCALE GENOMIC DNA]</scope>
    <source>
        <strain evidence="2 3">MD-104</strain>
    </source>
</reference>